<accession>A0ACB7RW28</accession>
<keyword evidence="2" id="KW-1185">Reference proteome</keyword>
<reference evidence="1" key="1">
    <citation type="submission" date="2020-05" db="EMBL/GenBank/DDBJ databases">
        <title>Large-scale comparative analyses of tick genomes elucidate their genetic diversity and vector capacities.</title>
        <authorList>
            <person name="Jia N."/>
            <person name="Wang J."/>
            <person name="Shi W."/>
            <person name="Du L."/>
            <person name="Sun Y."/>
            <person name="Zhan W."/>
            <person name="Jiang J."/>
            <person name="Wang Q."/>
            <person name="Zhang B."/>
            <person name="Ji P."/>
            <person name="Sakyi L.B."/>
            <person name="Cui X."/>
            <person name="Yuan T."/>
            <person name="Jiang B."/>
            <person name="Yang W."/>
            <person name="Lam T.T.-Y."/>
            <person name="Chang Q."/>
            <person name="Ding S."/>
            <person name="Wang X."/>
            <person name="Zhu J."/>
            <person name="Ruan X."/>
            <person name="Zhao L."/>
            <person name="Wei J."/>
            <person name="Que T."/>
            <person name="Du C."/>
            <person name="Cheng J."/>
            <person name="Dai P."/>
            <person name="Han X."/>
            <person name="Huang E."/>
            <person name="Gao Y."/>
            <person name="Liu J."/>
            <person name="Shao H."/>
            <person name="Ye R."/>
            <person name="Li L."/>
            <person name="Wei W."/>
            <person name="Wang X."/>
            <person name="Wang C."/>
            <person name="Yang T."/>
            <person name="Huo Q."/>
            <person name="Li W."/>
            <person name="Guo W."/>
            <person name="Chen H."/>
            <person name="Zhou L."/>
            <person name="Ni X."/>
            <person name="Tian J."/>
            <person name="Zhou Y."/>
            <person name="Sheng Y."/>
            <person name="Liu T."/>
            <person name="Pan Y."/>
            <person name="Xia L."/>
            <person name="Li J."/>
            <person name="Zhao F."/>
            <person name="Cao W."/>
        </authorList>
    </citation>
    <scope>NUCLEOTIDE SEQUENCE</scope>
    <source>
        <strain evidence="1">Hyas-2018</strain>
    </source>
</reference>
<protein>
    <submittedName>
        <fullName evidence="1">Uncharacterized protein</fullName>
    </submittedName>
</protein>
<comment type="caution">
    <text evidence="1">The sequence shown here is derived from an EMBL/GenBank/DDBJ whole genome shotgun (WGS) entry which is preliminary data.</text>
</comment>
<evidence type="ECO:0000313" key="2">
    <source>
        <dbReference type="Proteomes" id="UP000821845"/>
    </source>
</evidence>
<proteinExistence type="predicted"/>
<dbReference type="EMBL" id="CM023487">
    <property type="protein sequence ID" value="KAH6926818.1"/>
    <property type="molecule type" value="Genomic_DNA"/>
</dbReference>
<dbReference type="Proteomes" id="UP000821845">
    <property type="component" value="Chromosome 7"/>
</dbReference>
<organism evidence="1 2">
    <name type="scientific">Hyalomma asiaticum</name>
    <name type="common">Tick</name>
    <dbReference type="NCBI Taxonomy" id="266040"/>
    <lineage>
        <taxon>Eukaryota</taxon>
        <taxon>Metazoa</taxon>
        <taxon>Ecdysozoa</taxon>
        <taxon>Arthropoda</taxon>
        <taxon>Chelicerata</taxon>
        <taxon>Arachnida</taxon>
        <taxon>Acari</taxon>
        <taxon>Parasitiformes</taxon>
        <taxon>Ixodida</taxon>
        <taxon>Ixodoidea</taxon>
        <taxon>Ixodidae</taxon>
        <taxon>Hyalomminae</taxon>
        <taxon>Hyalomma</taxon>
    </lineage>
</organism>
<name>A0ACB7RW28_HYAAI</name>
<evidence type="ECO:0000313" key="1">
    <source>
        <dbReference type="EMBL" id="KAH6926818.1"/>
    </source>
</evidence>
<sequence length="700" mass="74242">MEIATGSADSSEQGPSDHAYYRGLARRGRSLLLRLRISCDCIGCCRTAERLHRLTGRGSPFCADCVDEDARTSPPEMPQRRCPQTGATCCLQTHPFNAALPEPVILALDHLPAPAADDTAALAALAAVTTSAAPVVPGPPCDPSAVPLPHDSDAEAEVMDTTASRKRQRPSESSDDEGGSRKVPAIAPEEPQSPPPAVDAPPPTDAPPAPSMDEDGFQLVQTKAQRRRERKGAAAAPAPRSNAGTETPTVSPPTATTTTPVASAAAAQPLTVLFRPTGPGAVFPRNARLSLAKALSALAGAQDVRVNTKKNIVAADTATAEWREHDSSAGLSSGGPRGQQPAHQHRARGPNASCQCRALPRSAPGPSTTSGPRRRGSHPRQPQETVVLRDTDLGPTILFRPSAPRGNFLACSRGGIAVELSRVPGTHRSNVVAVDTLRGNQHGRPLLATNSIGGTPVRAKVAAEGTCSGVIHGVDPGFDEHTVRENLESAKPVLNCSRSGCNVVIEFAGTTPPPQVALFRQESPASTTAPVHFVRSQRTHRRHLIVGSWRRRASSLRVKGLIVARESGLPHGSRPRCVDVCVALVKTFQRSDLLCVQDFGAGRSEVRFKIKAVVDRFLAHPVIEMIGTECRFEYHSVRTKVIRVFGFSNFDDCGPLAREMANYGKVLGVSDEYIPGWLEVLSGMTGPNRDGTTCPKPLAG</sequence>
<gene>
    <name evidence="1" type="ORF">HPB50_022474</name>
</gene>